<sequence length="295" mass="31000">MYTGSSLVVPIGAMTSSTTSVPSRAVSESRFSCPPQSVTPVGNPLNYSASNTGTNQSSGLCVDATNMDNTMWTSSYLPTAAAVAAAAAAATGSGTGNLWIPPAAAYPNYAHHYYPALSVPVASISSPGLVNYEDPTALQQNTVVDRCYSNPAISIGDKYPSQTQDYYYSPGANISPGSVWTGPSKISGPQTYTPLPMLGPSTSSSIFSSVNTTQPQVGTTTNANSWQMLLNALTAQKNNQSLNSTLIRPPFSSYTLSLDRARLSGGRRRMPINYAARPITCKEFNPAELQSLGLG</sequence>
<dbReference type="Proteomes" id="UP000272942">
    <property type="component" value="Unassembled WGS sequence"/>
</dbReference>
<gene>
    <name evidence="1" type="ORF">ECPE_LOCUS14812</name>
</gene>
<dbReference type="OrthoDB" id="306690at2759"/>
<dbReference type="AlphaFoldDB" id="A0A183B6H7"/>
<proteinExistence type="predicted"/>
<keyword evidence="2" id="KW-1185">Reference proteome</keyword>
<reference evidence="1 2" key="2">
    <citation type="submission" date="2018-11" db="EMBL/GenBank/DDBJ databases">
        <authorList>
            <consortium name="Pathogen Informatics"/>
        </authorList>
    </citation>
    <scope>NUCLEOTIDE SEQUENCE [LARGE SCALE GENOMIC DNA]</scope>
    <source>
        <strain evidence="1 2">Egypt</strain>
    </source>
</reference>
<accession>A0A183B6H7</accession>
<reference evidence="3" key="1">
    <citation type="submission" date="2016-06" db="UniProtKB">
        <authorList>
            <consortium name="WormBaseParasite"/>
        </authorList>
    </citation>
    <scope>IDENTIFICATION</scope>
</reference>
<evidence type="ECO:0000313" key="2">
    <source>
        <dbReference type="Proteomes" id="UP000272942"/>
    </source>
</evidence>
<evidence type="ECO:0000313" key="1">
    <source>
        <dbReference type="EMBL" id="VDP92084.1"/>
    </source>
</evidence>
<dbReference type="WBParaSite" id="ECPE_0001485201-mRNA-1">
    <property type="protein sequence ID" value="ECPE_0001485201-mRNA-1"/>
    <property type="gene ID" value="ECPE_0001485201"/>
</dbReference>
<evidence type="ECO:0000313" key="3">
    <source>
        <dbReference type="WBParaSite" id="ECPE_0001485201-mRNA-1"/>
    </source>
</evidence>
<dbReference type="EMBL" id="UZAN01058619">
    <property type="protein sequence ID" value="VDP92084.1"/>
    <property type="molecule type" value="Genomic_DNA"/>
</dbReference>
<organism evidence="3">
    <name type="scientific">Echinostoma caproni</name>
    <dbReference type="NCBI Taxonomy" id="27848"/>
    <lineage>
        <taxon>Eukaryota</taxon>
        <taxon>Metazoa</taxon>
        <taxon>Spiralia</taxon>
        <taxon>Lophotrochozoa</taxon>
        <taxon>Platyhelminthes</taxon>
        <taxon>Trematoda</taxon>
        <taxon>Digenea</taxon>
        <taxon>Plagiorchiida</taxon>
        <taxon>Echinostomata</taxon>
        <taxon>Echinostomatoidea</taxon>
        <taxon>Echinostomatidae</taxon>
        <taxon>Echinostoma</taxon>
    </lineage>
</organism>
<name>A0A183B6H7_9TREM</name>
<protein>
    <submittedName>
        <fullName evidence="3">OAR domain-containing protein</fullName>
    </submittedName>
</protein>